<evidence type="ECO:0000313" key="1">
    <source>
        <dbReference type="EMBL" id="WKN34232.1"/>
    </source>
</evidence>
<reference evidence="1" key="1">
    <citation type="journal article" date="2023" name="Comput. Struct. Biotechnol. J.">
        <title>Discovery of a novel marine Bacteroidetes with a rich repertoire of carbohydrate-active enzymes.</title>
        <authorList>
            <person name="Chen B."/>
            <person name="Liu G."/>
            <person name="Chen Q."/>
            <person name="Wang H."/>
            <person name="Liu L."/>
            <person name="Tang K."/>
        </authorList>
    </citation>
    <scope>NUCLEOTIDE SEQUENCE</scope>
    <source>
        <strain evidence="1">TK19036</strain>
    </source>
</reference>
<dbReference type="EMBL" id="CP120682">
    <property type="protein sequence ID" value="WKN34232.1"/>
    <property type="molecule type" value="Genomic_DNA"/>
</dbReference>
<reference evidence="1" key="2">
    <citation type="journal article" date="2024" name="Antonie Van Leeuwenhoek">
        <title>Roseihalotalea indica gen. nov., sp. nov., a halophilic Bacteroidetes from mesopelagic Southwest Indian Ocean with higher carbohydrate metabolic potential.</title>
        <authorList>
            <person name="Chen B."/>
            <person name="Zhang M."/>
            <person name="Lin D."/>
            <person name="Ye J."/>
            <person name="Tang K."/>
        </authorList>
    </citation>
    <scope>NUCLEOTIDE SEQUENCE</scope>
    <source>
        <strain evidence="1">TK19036</strain>
    </source>
</reference>
<name>A0AA49GHM4_9BACT</name>
<dbReference type="AlphaFoldDB" id="A0AA49GHM4"/>
<organism evidence="1">
    <name type="scientific">Roseihalotalea indica</name>
    <dbReference type="NCBI Taxonomy" id="2867963"/>
    <lineage>
        <taxon>Bacteria</taxon>
        <taxon>Pseudomonadati</taxon>
        <taxon>Bacteroidota</taxon>
        <taxon>Cytophagia</taxon>
        <taxon>Cytophagales</taxon>
        <taxon>Catalimonadaceae</taxon>
        <taxon>Roseihalotalea</taxon>
    </lineage>
</organism>
<accession>A0AA49GHM4</accession>
<protein>
    <submittedName>
        <fullName evidence="1">Uncharacterized protein</fullName>
    </submittedName>
</protein>
<proteinExistence type="predicted"/>
<gene>
    <name evidence="1" type="ORF">K4G66_17785</name>
</gene>
<sequence length="124" mass="14106">MISRILLLLFISSLISFCKPKPIDIPNIDEAAFRADQKGCQGERAQMKDALMQVDTVLKGLSQKQVQATLGKPDRHELAPRSQKYFVYYIDPAPECADGNDKPFTLYIRFSALDRSTEISYQNY</sequence>